<dbReference type="SFLD" id="SFLDS00003">
    <property type="entry name" value="Haloacid_Dehalogenase"/>
    <property type="match status" value="1"/>
</dbReference>
<dbReference type="InterPro" id="IPR037018">
    <property type="entry name" value="GH65_N"/>
</dbReference>
<dbReference type="InterPro" id="IPR008928">
    <property type="entry name" value="6-hairpin_glycosidase_sf"/>
</dbReference>
<evidence type="ECO:0000259" key="2">
    <source>
        <dbReference type="Pfam" id="PF03632"/>
    </source>
</evidence>
<dbReference type="GO" id="GO:0030246">
    <property type="term" value="F:carbohydrate binding"/>
    <property type="evidence" value="ECO:0007669"/>
    <property type="project" value="InterPro"/>
</dbReference>
<evidence type="ECO:0000259" key="3">
    <source>
        <dbReference type="Pfam" id="PF03633"/>
    </source>
</evidence>
<dbReference type="Pfam" id="PF03633">
    <property type="entry name" value="Glyco_hydro_65C"/>
    <property type="match status" value="1"/>
</dbReference>
<dbReference type="Gene3D" id="2.60.420.10">
    <property type="entry name" value="Maltose phosphorylase, domain 3"/>
    <property type="match status" value="1"/>
</dbReference>
<evidence type="ECO:0000313" key="6">
    <source>
        <dbReference type="Proteomes" id="UP000294325"/>
    </source>
</evidence>
<dbReference type="EMBL" id="CP038033">
    <property type="protein sequence ID" value="QBQ56538.1"/>
    <property type="molecule type" value="Genomic_DNA"/>
</dbReference>
<protein>
    <submittedName>
        <fullName evidence="5">Trehalose-phosphatase</fullName>
        <ecNumber evidence="5">3.1.3.12</ecNumber>
    </submittedName>
</protein>
<dbReference type="SUPFAM" id="SSF48208">
    <property type="entry name" value="Six-hairpin glycosidases"/>
    <property type="match status" value="1"/>
</dbReference>
<feature type="domain" description="Glycoside hydrolase family 65 C-terminal" evidence="3">
    <location>
        <begin position="1240"/>
        <end position="1302"/>
    </location>
</feature>
<dbReference type="SFLD" id="SFLDG01129">
    <property type="entry name" value="C1.5:_HAD__Beta-PGM__Phosphata"/>
    <property type="match status" value="1"/>
</dbReference>
<dbReference type="InterPro" id="IPR005196">
    <property type="entry name" value="Glyco_hydro_65_N"/>
</dbReference>
<dbReference type="InterPro" id="IPR005195">
    <property type="entry name" value="Glyco_hydro_65_M"/>
</dbReference>
<dbReference type="InterPro" id="IPR036412">
    <property type="entry name" value="HAD-like_sf"/>
</dbReference>
<dbReference type="InterPro" id="IPR010976">
    <property type="entry name" value="B-phosphoglucomutase_hydrolase"/>
</dbReference>
<dbReference type="Pfam" id="PF02358">
    <property type="entry name" value="Trehalose_PPase"/>
    <property type="match status" value="1"/>
</dbReference>
<dbReference type="GO" id="GO:0000287">
    <property type="term" value="F:magnesium ion binding"/>
    <property type="evidence" value="ECO:0007669"/>
    <property type="project" value="UniProtKB-ARBA"/>
</dbReference>
<evidence type="ECO:0000313" key="5">
    <source>
        <dbReference type="EMBL" id="QBQ56538.1"/>
    </source>
</evidence>
<dbReference type="NCBIfam" id="TIGR01484">
    <property type="entry name" value="HAD-SF-IIB"/>
    <property type="match status" value="1"/>
</dbReference>
<dbReference type="InterPro" id="IPR005194">
    <property type="entry name" value="Glyco_hydro_65_C"/>
</dbReference>
<keyword evidence="6" id="KW-1185">Reference proteome</keyword>
<dbReference type="Gene3D" id="1.10.150.240">
    <property type="entry name" value="Putative phosphatase, domain 2"/>
    <property type="match status" value="1"/>
</dbReference>
<dbReference type="InterPro" id="IPR006379">
    <property type="entry name" value="HAD-SF_hydro_IIB"/>
</dbReference>
<dbReference type="SUPFAM" id="SSF74650">
    <property type="entry name" value="Galactose mutarotase-like"/>
    <property type="match status" value="1"/>
</dbReference>
<dbReference type="OrthoDB" id="9816160at2"/>
<dbReference type="Pfam" id="PF03632">
    <property type="entry name" value="Glyco_hydro_65m"/>
    <property type="match status" value="1"/>
</dbReference>
<dbReference type="Pfam" id="PF03636">
    <property type="entry name" value="Glyco_hydro_65N"/>
    <property type="match status" value="1"/>
</dbReference>
<organism evidence="5 6">
    <name type="scientific">Nitrosococcus wardiae</name>
    <dbReference type="NCBI Taxonomy" id="1814290"/>
    <lineage>
        <taxon>Bacteria</taxon>
        <taxon>Pseudomonadati</taxon>
        <taxon>Pseudomonadota</taxon>
        <taxon>Gammaproteobacteria</taxon>
        <taxon>Chromatiales</taxon>
        <taxon>Chromatiaceae</taxon>
        <taxon>Nitrosococcus</taxon>
    </lineage>
</organism>
<dbReference type="InterPro" id="IPR023198">
    <property type="entry name" value="PGP-like_dom2"/>
</dbReference>
<sequence length="1314" mass="149065">MNTHKTISRSHFDAVIFDLDGVITRTARVHAAAWKAMFDDFLQKQAKGAEFKPFDDRDYRDYVDGKPRYEGVKSFLHSRNIALPYGSPSDSVEKETICGLGNRKNELFQEKLKTEGVEVYQTSVQLIRRLRSKGFQTAVVSSSKNCGQVLEAVELSHLFDVKVDGNDAEALDLKGKPHPDIFLEAANRLELQPKRCVIFEDAIAGVQAGRQGKFGRVIGVDRKNQMGALQEAGADIVIKDLVEIGTIVHMLDLSTALESLDAIQNRIAQCEIAIFLDYDGTLTPIVSRPEEALLSDDMGQTLRGLAEQCLVAIISGRDLKDVRQRVAIEDLYYAGSHGFEIAGPKDLKMEQAQAKACLPVLDEAEKELSEQLENIAGAQLERKRFSIAIHYRNVAEAQLGTVGRIVDLALEKHTGLHKSDGKKVYDLQPDVAWDKGQALLWLLDKLKLNRPDVLPLYIGDDITDEDAFRVLEERGLGLVVGEEARDTHAEYRLRDPAQVREFLRALTRILGERRTWTLTYRGFEPQEEGLREALCTLGNGYFATRGAAPESQADKIHYPGTYLAGGYNRLKTAIAGRTVENEDLVNLPNWLCLDFRIIDGQWLNLEEADILFYRQELDIQQGMLTRVVHFRDKKGRETRLIQHRLVSMAHMHLAALETMITPLNWSGTLEVHSALDGQVRNSGVARYRALNSRHLEPVETRLINGHILLLKVRTNQSQLTLTQAARLELFLANKPVATERQTEEETAYIAQAFTVEMEKGTPLTLEKTVALYTARDPGISECGLEAVKTVQESPRFESLLDAHSLAWKHLWRQFDMQLEIAGSAGDHHIQQILRLYSFHLLQSASMHSLDIDVGMPSRGWHGEAYRGHIFWDELIIFPFLNYRAPQITRTLLMYRYRRLNEARKAAQALGYKGAMYPWQSGSNGREESQQLHLNPRSGRWIPDNSYLQRHINAAIAYNIWQYFQVTGDLNFLAFYGAEMLLEIARFWASIATYNEALDCYEILGVMGPDEFHDAYPEAESPGLNNNAYTNLMAVFVLNKALELFQLLPEQECQQLCEKLAIEESEKTRWEDISGKMRVVFHDDGIISQFEGYGNLKEFDWEGYRKKYDNIQRLDRLLEAEGDTVNRYKASKQADVLMLFYLFSAEELGELFAQLGYAFDPEKIPKNIDYYLQRTSNGSSLSWIIHSWVAARRDREHSWQLFQEALKTDVADIQGGTTPEGIHLGAMAGCIDLVQRCYPGLEARGQVLHLNPRFPEGLKNIHMHLRYRGHWLELEISCEKLKIGSLACGAAPVEVEVKGNCFQLEEGKVKEIFLD</sequence>
<dbReference type="InterPro" id="IPR012341">
    <property type="entry name" value="6hp_glycosidase-like_sf"/>
</dbReference>
<dbReference type="SUPFAM" id="SSF56784">
    <property type="entry name" value="HAD-like"/>
    <property type="match status" value="2"/>
</dbReference>
<dbReference type="GO" id="GO:0004805">
    <property type="term" value="F:trehalose-phosphatase activity"/>
    <property type="evidence" value="ECO:0007669"/>
    <property type="project" value="UniProtKB-EC"/>
</dbReference>
<dbReference type="InterPro" id="IPR023214">
    <property type="entry name" value="HAD_sf"/>
</dbReference>
<dbReference type="PANTHER" id="PTHR11051:SF8">
    <property type="entry name" value="PROTEIN-GLUCOSYLGALACTOSYLHYDROXYLYSINE GLUCOSIDASE"/>
    <property type="match status" value="1"/>
</dbReference>
<dbReference type="KEGG" id="nwr:E3U44_10890"/>
<evidence type="ECO:0000256" key="1">
    <source>
        <dbReference type="ARBA" id="ARBA00006171"/>
    </source>
</evidence>
<dbReference type="Gene3D" id="2.70.98.40">
    <property type="entry name" value="Glycoside hydrolase, family 65, N-terminal domain"/>
    <property type="match status" value="1"/>
</dbReference>
<feature type="domain" description="Glycoside hydrolase family 65 central catalytic" evidence="2">
    <location>
        <begin position="837"/>
        <end position="1230"/>
    </location>
</feature>
<comment type="similarity">
    <text evidence="1">Belongs to the HAD-like hydrolase superfamily. CbbY/CbbZ/Gph/YieH family.</text>
</comment>
<accession>A0A4P7C1Q4</accession>
<dbReference type="InterPro" id="IPR011013">
    <property type="entry name" value="Gal_mutarotase_sf_dom"/>
</dbReference>
<dbReference type="GO" id="GO:0004553">
    <property type="term" value="F:hydrolase activity, hydrolyzing O-glycosyl compounds"/>
    <property type="evidence" value="ECO:0007669"/>
    <property type="project" value="TreeGrafter"/>
</dbReference>
<gene>
    <name evidence="5" type="primary">otsB</name>
    <name evidence="5" type="ORF">E3U44_10890</name>
</gene>
<dbReference type="InterPro" id="IPR006439">
    <property type="entry name" value="HAD-SF_hydro_IA"/>
</dbReference>
<dbReference type="FunFam" id="1.50.10.10:FF:000053">
    <property type="entry name" value="Putative glycosyl hydrolase"/>
    <property type="match status" value="1"/>
</dbReference>
<dbReference type="Proteomes" id="UP000294325">
    <property type="component" value="Chromosome"/>
</dbReference>
<dbReference type="EC" id="3.1.3.12" evidence="5"/>
<proteinExistence type="inferred from homology"/>
<dbReference type="GO" id="GO:0016757">
    <property type="term" value="F:glycosyltransferase activity"/>
    <property type="evidence" value="ECO:0007669"/>
    <property type="project" value="UniProtKB-ARBA"/>
</dbReference>
<name>A0A4P7C1Q4_9GAMM</name>
<evidence type="ECO:0000259" key="4">
    <source>
        <dbReference type="Pfam" id="PF03636"/>
    </source>
</evidence>
<dbReference type="NCBIfam" id="TIGR02009">
    <property type="entry name" value="PGMB-YQAB-SF"/>
    <property type="match status" value="1"/>
</dbReference>
<dbReference type="NCBIfam" id="TIGR00685">
    <property type="entry name" value="T6PP"/>
    <property type="match status" value="1"/>
</dbReference>
<dbReference type="InterPro" id="IPR003337">
    <property type="entry name" value="Trehalose_PPase"/>
</dbReference>
<dbReference type="Gene3D" id="1.50.10.10">
    <property type="match status" value="1"/>
</dbReference>
<keyword evidence="5" id="KW-0378">Hydrolase</keyword>
<feature type="domain" description="Glycoside hydrolase family 65 N-terminal" evidence="4">
    <location>
        <begin position="519"/>
        <end position="775"/>
    </location>
</feature>
<dbReference type="Pfam" id="PF00702">
    <property type="entry name" value="Hydrolase"/>
    <property type="match status" value="1"/>
</dbReference>
<dbReference type="GO" id="GO:0005992">
    <property type="term" value="P:trehalose biosynthetic process"/>
    <property type="evidence" value="ECO:0007669"/>
    <property type="project" value="InterPro"/>
</dbReference>
<dbReference type="Gene3D" id="3.40.50.1000">
    <property type="entry name" value="HAD superfamily/HAD-like"/>
    <property type="match status" value="2"/>
</dbReference>
<dbReference type="Gene3D" id="3.30.70.1020">
    <property type="entry name" value="Trehalose-6-phosphate phosphatase related protein, domain 2"/>
    <property type="match status" value="1"/>
</dbReference>
<dbReference type="CDD" id="cd01627">
    <property type="entry name" value="HAD_TPP"/>
    <property type="match status" value="1"/>
</dbReference>
<dbReference type="PANTHER" id="PTHR11051">
    <property type="entry name" value="GLYCOSYL HYDROLASE-RELATED"/>
    <property type="match status" value="1"/>
</dbReference>
<dbReference type="NCBIfam" id="TIGR01509">
    <property type="entry name" value="HAD-SF-IA-v3"/>
    <property type="match status" value="1"/>
</dbReference>
<reference evidence="5 6" key="1">
    <citation type="submission" date="2019-03" db="EMBL/GenBank/DDBJ databases">
        <title>The genome sequence of Nitrosococcus wardiae strain D1FHST reveals the archetypal metabolic capacity of ammonia-oxidizing Gammaproteobacteria.</title>
        <authorList>
            <person name="Wang L."/>
            <person name="Lim C.K."/>
            <person name="Hanson T.E."/>
            <person name="Dang H."/>
            <person name="Klotz M.G."/>
        </authorList>
    </citation>
    <scope>NUCLEOTIDE SEQUENCE [LARGE SCALE GENOMIC DNA]</scope>
    <source>
        <strain evidence="5 6">D1FHS</strain>
    </source>
</reference>